<accession>A0A917EV98</accession>
<dbReference type="AlphaFoldDB" id="A0A917EV98"/>
<evidence type="ECO:0000313" key="2">
    <source>
        <dbReference type="Proteomes" id="UP000598775"/>
    </source>
</evidence>
<gene>
    <name evidence="1" type="ORF">GCM10011399_01440</name>
</gene>
<sequence length="135" mass="15355">MNTVTNDLIMAEAEAREALVLEAMAEQAEAVAAVCPFRSLGCDGFGHEVDPDEPKNWRHRVFNEQYNNNLVIEIHWHPETQRFFGAYWITDAAEDMDAESIRTRSDEWAGFHEYAERIAARIDALNSLNIEGVNS</sequence>
<evidence type="ECO:0000313" key="1">
    <source>
        <dbReference type="EMBL" id="GGF11326.1"/>
    </source>
</evidence>
<keyword evidence="2" id="KW-1185">Reference proteome</keyword>
<dbReference type="RefSeq" id="WP_188672153.1">
    <property type="nucleotide sequence ID" value="NZ_BMGP01000001.1"/>
</dbReference>
<dbReference type="EMBL" id="BMGP01000001">
    <property type="protein sequence ID" value="GGF11326.1"/>
    <property type="molecule type" value="Genomic_DNA"/>
</dbReference>
<proteinExistence type="predicted"/>
<organism evidence="1 2">
    <name type="scientific">Subtercola lobariae</name>
    <dbReference type="NCBI Taxonomy" id="1588641"/>
    <lineage>
        <taxon>Bacteria</taxon>
        <taxon>Bacillati</taxon>
        <taxon>Actinomycetota</taxon>
        <taxon>Actinomycetes</taxon>
        <taxon>Micrococcales</taxon>
        <taxon>Microbacteriaceae</taxon>
        <taxon>Subtercola</taxon>
    </lineage>
</organism>
<comment type="caution">
    <text evidence="1">The sequence shown here is derived from an EMBL/GenBank/DDBJ whole genome shotgun (WGS) entry which is preliminary data.</text>
</comment>
<protein>
    <submittedName>
        <fullName evidence="1">Uncharacterized protein</fullName>
    </submittedName>
</protein>
<reference evidence="1 2" key="1">
    <citation type="journal article" date="2014" name="Int. J. Syst. Evol. Microbiol.">
        <title>Complete genome sequence of Corynebacterium casei LMG S-19264T (=DSM 44701T), isolated from a smear-ripened cheese.</title>
        <authorList>
            <consortium name="US DOE Joint Genome Institute (JGI-PGF)"/>
            <person name="Walter F."/>
            <person name="Albersmeier A."/>
            <person name="Kalinowski J."/>
            <person name="Ruckert C."/>
        </authorList>
    </citation>
    <scope>NUCLEOTIDE SEQUENCE [LARGE SCALE GENOMIC DNA]</scope>
    <source>
        <strain evidence="1 2">CGMCC 1.12976</strain>
    </source>
</reference>
<dbReference type="Proteomes" id="UP000598775">
    <property type="component" value="Unassembled WGS sequence"/>
</dbReference>
<name>A0A917EV98_9MICO</name>